<dbReference type="PANTHER" id="PTHR33202">
    <property type="entry name" value="ZINC UPTAKE REGULATION PROTEIN"/>
    <property type="match status" value="1"/>
</dbReference>
<proteinExistence type="inferred from homology"/>
<dbReference type="Proteomes" id="UP001501490">
    <property type="component" value="Unassembled WGS sequence"/>
</dbReference>
<keyword evidence="3" id="KW-0963">Cytoplasm</keyword>
<dbReference type="InterPro" id="IPR036390">
    <property type="entry name" value="WH_DNA-bd_sf"/>
</dbReference>
<dbReference type="RefSeq" id="WP_344803817.1">
    <property type="nucleotide sequence ID" value="NZ_BAABAB010000014.1"/>
</dbReference>
<evidence type="ECO:0000256" key="7">
    <source>
        <dbReference type="ARBA" id="ARBA00023004"/>
    </source>
</evidence>
<dbReference type="PANTHER" id="PTHR33202:SF18">
    <property type="entry name" value="TRANSCRIPTIONAL REGULATOR FURA"/>
    <property type="match status" value="1"/>
</dbReference>
<dbReference type="SUPFAM" id="SSF46785">
    <property type="entry name" value="Winged helix' DNA-binding domain"/>
    <property type="match status" value="1"/>
</dbReference>
<evidence type="ECO:0000313" key="12">
    <source>
        <dbReference type="Proteomes" id="UP001501490"/>
    </source>
</evidence>
<organism evidence="11 12">
    <name type="scientific">Microlunatus ginsengisoli</name>
    <dbReference type="NCBI Taxonomy" id="363863"/>
    <lineage>
        <taxon>Bacteria</taxon>
        <taxon>Bacillati</taxon>
        <taxon>Actinomycetota</taxon>
        <taxon>Actinomycetes</taxon>
        <taxon>Propionibacteriales</taxon>
        <taxon>Propionibacteriaceae</taxon>
        <taxon>Microlunatus</taxon>
    </lineage>
</organism>
<dbReference type="InterPro" id="IPR002481">
    <property type="entry name" value="FUR"/>
</dbReference>
<evidence type="ECO:0000256" key="9">
    <source>
        <dbReference type="ARBA" id="ARBA00023125"/>
    </source>
</evidence>
<evidence type="ECO:0000256" key="6">
    <source>
        <dbReference type="ARBA" id="ARBA00022833"/>
    </source>
</evidence>
<name>A0ABP6ZT12_9ACTN</name>
<evidence type="ECO:0000256" key="2">
    <source>
        <dbReference type="ARBA" id="ARBA00007957"/>
    </source>
</evidence>
<keyword evidence="8" id="KW-0805">Transcription regulation</keyword>
<keyword evidence="5" id="KW-0479">Metal-binding</keyword>
<dbReference type="EMBL" id="BAABAB010000014">
    <property type="protein sequence ID" value="GAA3617250.1"/>
    <property type="molecule type" value="Genomic_DNA"/>
</dbReference>
<dbReference type="Gene3D" id="3.30.1490.190">
    <property type="match status" value="1"/>
</dbReference>
<dbReference type="InterPro" id="IPR036388">
    <property type="entry name" value="WH-like_DNA-bd_sf"/>
</dbReference>
<evidence type="ECO:0000313" key="11">
    <source>
        <dbReference type="EMBL" id="GAA3617250.1"/>
    </source>
</evidence>
<dbReference type="CDD" id="cd07153">
    <property type="entry name" value="Fur_like"/>
    <property type="match status" value="1"/>
</dbReference>
<accession>A0ABP6ZT12</accession>
<evidence type="ECO:0000256" key="3">
    <source>
        <dbReference type="ARBA" id="ARBA00022490"/>
    </source>
</evidence>
<keyword evidence="4" id="KW-0678">Repressor</keyword>
<keyword evidence="9" id="KW-0238">DNA-binding</keyword>
<comment type="similarity">
    <text evidence="2">Belongs to the Fur family.</text>
</comment>
<gene>
    <name evidence="11" type="primary">furA3</name>
    <name evidence="11" type="ORF">GCM10022236_19200</name>
</gene>
<reference evidence="12" key="1">
    <citation type="journal article" date="2019" name="Int. J. Syst. Evol. Microbiol.">
        <title>The Global Catalogue of Microorganisms (GCM) 10K type strain sequencing project: providing services to taxonomists for standard genome sequencing and annotation.</title>
        <authorList>
            <consortium name="The Broad Institute Genomics Platform"/>
            <consortium name="The Broad Institute Genome Sequencing Center for Infectious Disease"/>
            <person name="Wu L."/>
            <person name="Ma J."/>
        </authorList>
    </citation>
    <scope>NUCLEOTIDE SEQUENCE [LARGE SCALE GENOMIC DNA]</scope>
    <source>
        <strain evidence="12">JCM 16929</strain>
    </source>
</reference>
<evidence type="ECO:0000256" key="4">
    <source>
        <dbReference type="ARBA" id="ARBA00022491"/>
    </source>
</evidence>
<sequence>MVTTWVHEPWPDRLRAVGLRVTQPRLAVLDAVHANPHIAADQVAERVRAALGTVSTQAVYDALNTLTDHQILRRFEPAGSVMRFETNEGDNHHHLVCRRCGSVVDVDCAVGTIPCAVPDDTKGFMVDEAEVTYWGVCASCAAERTAP</sequence>
<dbReference type="Gene3D" id="1.10.10.10">
    <property type="entry name" value="Winged helix-like DNA-binding domain superfamily/Winged helix DNA-binding domain"/>
    <property type="match status" value="1"/>
</dbReference>
<keyword evidence="12" id="KW-1185">Reference proteome</keyword>
<evidence type="ECO:0000256" key="10">
    <source>
        <dbReference type="ARBA" id="ARBA00023163"/>
    </source>
</evidence>
<evidence type="ECO:0000256" key="5">
    <source>
        <dbReference type="ARBA" id="ARBA00022723"/>
    </source>
</evidence>
<protein>
    <submittedName>
        <fullName evidence="11">Fur family transcriptional regulator FurA3</fullName>
    </submittedName>
</protein>
<evidence type="ECO:0000256" key="8">
    <source>
        <dbReference type="ARBA" id="ARBA00023015"/>
    </source>
</evidence>
<keyword evidence="10" id="KW-0804">Transcription</keyword>
<dbReference type="InterPro" id="IPR043135">
    <property type="entry name" value="Fur_C"/>
</dbReference>
<comment type="subcellular location">
    <subcellularLocation>
        <location evidence="1">Cytoplasm</location>
    </subcellularLocation>
</comment>
<keyword evidence="6" id="KW-0862">Zinc</keyword>
<comment type="caution">
    <text evidence="11">The sequence shown here is derived from an EMBL/GenBank/DDBJ whole genome shotgun (WGS) entry which is preliminary data.</text>
</comment>
<keyword evidence="7" id="KW-0408">Iron</keyword>
<dbReference type="Pfam" id="PF01475">
    <property type="entry name" value="FUR"/>
    <property type="match status" value="1"/>
</dbReference>
<evidence type="ECO:0000256" key="1">
    <source>
        <dbReference type="ARBA" id="ARBA00004496"/>
    </source>
</evidence>